<proteinExistence type="predicted"/>
<protein>
    <submittedName>
        <fullName evidence="1">Uncharacterized protein</fullName>
    </submittedName>
</protein>
<dbReference type="AlphaFoldDB" id="W2FL37"/>
<accession>W2FL37</accession>
<dbReference type="EMBL" id="KI676631">
    <property type="protein sequence ID" value="ETL24926.1"/>
    <property type="molecule type" value="Genomic_DNA"/>
</dbReference>
<feature type="non-terminal residue" evidence="1">
    <location>
        <position position="1"/>
    </location>
</feature>
<organism evidence="1">
    <name type="scientific">Phytophthora nicotianae</name>
    <name type="common">Potato buckeye rot agent</name>
    <name type="synonym">Phytophthora parasitica</name>
    <dbReference type="NCBI Taxonomy" id="4792"/>
    <lineage>
        <taxon>Eukaryota</taxon>
        <taxon>Sar</taxon>
        <taxon>Stramenopiles</taxon>
        <taxon>Oomycota</taxon>
        <taxon>Peronosporomycetes</taxon>
        <taxon>Peronosporales</taxon>
        <taxon>Peronosporaceae</taxon>
        <taxon>Phytophthora</taxon>
    </lineage>
</organism>
<sequence length="54" mass="5907">AFLSQPSRCPSTFDSDFLPDPSNTFLLSGQKKSSLWRQAPAKAKKAGRRLVGVL</sequence>
<reference evidence="1" key="1">
    <citation type="submission" date="2013-11" db="EMBL/GenBank/DDBJ databases">
        <title>The Genome Sequence of Phytophthora parasitica CJ02B3.</title>
        <authorList>
            <consortium name="The Broad Institute Genomics Platform"/>
            <person name="Russ C."/>
            <person name="Tyler B."/>
            <person name="Panabieres F."/>
            <person name="Shan W."/>
            <person name="Tripathy S."/>
            <person name="Grunwald N."/>
            <person name="Machado M."/>
            <person name="Johnson C.S."/>
            <person name="Arredondo F."/>
            <person name="Hong C."/>
            <person name="Coffey M."/>
            <person name="Young S.K."/>
            <person name="Zeng Q."/>
            <person name="Gargeya S."/>
            <person name="Fitzgerald M."/>
            <person name="Abouelleil A."/>
            <person name="Alvarado L."/>
            <person name="Chapman S.B."/>
            <person name="Gainer-Dewar J."/>
            <person name="Goldberg J."/>
            <person name="Griggs A."/>
            <person name="Gujja S."/>
            <person name="Hansen M."/>
            <person name="Howarth C."/>
            <person name="Imamovic A."/>
            <person name="Ireland A."/>
            <person name="Larimer J."/>
            <person name="McCowan C."/>
            <person name="Murphy C."/>
            <person name="Pearson M."/>
            <person name="Poon T.W."/>
            <person name="Priest M."/>
            <person name="Roberts A."/>
            <person name="Saif S."/>
            <person name="Shea T."/>
            <person name="Sykes S."/>
            <person name="Wortman J."/>
            <person name="Nusbaum C."/>
            <person name="Birren B."/>
        </authorList>
    </citation>
    <scope>NUCLEOTIDE SEQUENCE [LARGE SCALE GENOMIC DNA]</scope>
    <source>
        <strain evidence="1">CJ02B3</strain>
    </source>
</reference>
<dbReference type="EMBL" id="KI689806">
    <property type="protein sequence ID" value="ETK71482.1"/>
    <property type="molecule type" value="Genomic_DNA"/>
</dbReference>
<dbReference type="Proteomes" id="UP000053864">
    <property type="component" value="Unassembled WGS sequence"/>
</dbReference>
<evidence type="ECO:0000313" key="1">
    <source>
        <dbReference type="EMBL" id="ETK71482.1"/>
    </source>
</evidence>
<dbReference type="Proteomes" id="UP000053236">
    <property type="component" value="Unassembled WGS sequence"/>
</dbReference>
<evidence type="ECO:0000313" key="2">
    <source>
        <dbReference type="EMBL" id="ETL24926.1"/>
    </source>
</evidence>
<name>W2FL37_PHYNI</name>
<reference evidence="2" key="2">
    <citation type="submission" date="2013-11" db="EMBL/GenBank/DDBJ databases">
        <title>The Genome Sequence of Phytophthora parasitica CJ05E6.</title>
        <authorList>
            <consortium name="The Broad Institute Genomics Platform"/>
            <person name="Russ C."/>
            <person name="Tyler B."/>
            <person name="Panabieres F."/>
            <person name="Shan W."/>
            <person name="Tripathy S."/>
            <person name="Grunwald N."/>
            <person name="Machado M."/>
            <person name="Johnson C.S."/>
            <person name="Arredondo F."/>
            <person name="Hong C."/>
            <person name="Coffey M."/>
            <person name="Young S.K."/>
            <person name="Zeng Q."/>
            <person name="Gargeya S."/>
            <person name="Fitzgerald M."/>
            <person name="Abouelleil A."/>
            <person name="Alvarado L."/>
            <person name="Chapman S.B."/>
            <person name="Gainer-Dewar J."/>
            <person name="Goldberg J."/>
            <person name="Griggs A."/>
            <person name="Gujja S."/>
            <person name="Hansen M."/>
            <person name="Howarth C."/>
            <person name="Imamovic A."/>
            <person name="Ireland A."/>
            <person name="Larimer J."/>
            <person name="McCowan C."/>
            <person name="Murphy C."/>
            <person name="Pearson M."/>
            <person name="Poon T.W."/>
            <person name="Priest M."/>
            <person name="Roberts A."/>
            <person name="Saif S."/>
            <person name="Shea T."/>
            <person name="Sykes S."/>
            <person name="Wortman J."/>
            <person name="Nusbaum C."/>
            <person name="Birren B."/>
        </authorList>
    </citation>
    <scope>NUCLEOTIDE SEQUENCE [LARGE SCALE GENOMIC DNA]</scope>
    <source>
        <strain evidence="2">CJ05E6</strain>
    </source>
</reference>
<gene>
    <name evidence="1" type="ORF">L915_21278</name>
    <name evidence="2" type="ORF">L916_21146</name>
</gene>